<dbReference type="PANTHER" id="PTHR11743:SF23">
    <property type="entry name" value="MITOCHONDRIAL OUTER MEMBRANE PROTEIN PORIN 5-RELATED"/>
    <property type="match status" value="1"/>
</dbReference>
<keyword evidence="5" id="KW-0812">Transmembrane</keyword>
<dbReference type="Gene3D" id="2.40.160.10">
    <property type="entry name" value="Porin"/>
    <property type="match status" value="1"/>
</dbReference>
<proteinExistence type="inferred from homology"/>
<dbReference type="Proteomes" id="UP000797356">
    <property type="component" value="Chromosome 13"/>
</dbReference>
<dbReference type="InterPro" id="IPR027246">
    <property type="entry name" value="Porin_Euk/Tom40"/>
</dbReference>
<sequence>MKGPGLFSDIGKKAKDVLTKDYSGDQKLTISTYSASGVGLTSAAVKKGGLYSFDIGTQYKYRNTLIDVKVDTDSNVSTTLTMLEILPSTKTIASFKLPDYNSGKLEIQYFHHHASFTTVVALKQSPVVDLSGTVGAHGIAFGAEAGFDTASGSFTKYSAGISLGKPDYNASIILADKGDALRASYVYHLDESQKSAVVGEITRRFSTNENTFTVGGQYPLDPQTTVKSRLNNSGKLAALLQHELKSKSILTISGEFDTKALDRTPKFGLALALKP</sequence>
<evidence type="ECO:0000256" key="3">
    <source>
        <dbReference type="ARBA" id="ARBA00022448"/>
    </source>
</evidence>
<accession>A0A8K0ITZ7</accession>
<name>A0A8K0ITZ7_COCNU</name>
<evidence type="ECO:0000256" key="7">
    <source>
        <dbReference type="ARBA" id="ARBA00023114"/>
    </source>
</evidence>
<dbReference type="GO" id="GO:0008308">
    <property type="term" value="F:voltage-gated monoatomic anion channel activity"/>
    <property type="evidence" value="ECO:0007669"/>
    <property type="project" value="InterPro"/>
</dbReference>
<dbReference type="FunFam" id="2.40.160.10:FF:000003">
    <property type="entry name" value="Outer mitochondrial membrane protein porin"/>
    <property type="match status" value="1"/>
</dbReference>
<keyword evidence="7" id="KW-0626">Porin</keyword>
<comment type="similarity">
    <text evidence="2">Belongs to the eukaryotic mitochondrial porin (TC 1.B.8.1) family.</text>
</comment>
<dbReference type="GO" id="GO:0005741">
    <property type="term" value="C:mitochondrial outer membrane"/>
    <property type="evidence" value="ECO:0007669"/>
    <property type="project" value="InterPro"/>
</dbReference>
<evidence type="ECO:0000313" key="10">
    <source>
        <dbReference type="Proteomes" id="UP000797356"/>
    </source>
</evidence>
<protein>
    <submittedName>
        <fullName evidence="9">Mitochondrial outer membrane protein porin 5</fullName>
    </submittedName>
</protein>
<dbReference type="AlphaFoldDB" id="A0A8K0ITZ7"/>
<comment type="subcellular location">
    <subcellularLocation>
        <location evidence="1">Membrane</location>
    </subcellularLocation>
</comment>
<reference evidence="9" key="2">
    <citation type="submission" date="2019-07" db="EMBL/GenBank/DDBJ databases">
        <authorList>
            <person name="Yang Y."/>
            <person name="Bocs S."/>
            <person name="Baudouin L."/>
        </authorList>
    </citation>
    <scope>NUCLEOTIDE SEQUENCE</scope>
    <source>
        <tissue evidence="9">Spear leaf of Hainan Tall coconut</tissue>
    </source>
</reference>
<gene>
    <name evidence="9" type="ORF">COCNU_13G007000</name>
</gene>
<evidence type="ECO:0000256" key="5">
    <source>
        <dbReference type="ARBA" id="ARBA00022692"/>
    </source>
</evidence>
<dbReference type="EMBL" id="CM017884">
    <property type="protein sequence ID" value="KAG1366910.1"/>
    <property type="molecule type" value="Genomic_DNA"/>
</dbReference>
<dbReference type="InterPro" id="IPR001925">
    <property type="entry name" value="Porin_Euk"/>
</dbReference>
<dbReference type="GO" id="GO:0015288">
    <property type="term" value="F:porin activity"/>
    <property type="evidence" value="ECO:0007669"/>
    <property type="project" value="UniProtKB-KW"/>
</dbReference>
<dbReference type="PANTHER" id="PTHR11743">
    <property type="entry name" value="VOLTAGE-DEPENDENT ANION-SELECTIVE CHANNEL"/>
    <property type="match status" value="1"/>
</dbReference>
<evidence type="ECO:0000256" key="2">
    <source>
        <dbReference type="ARBA" id="ARBA00009624"/>
    </source>
</evidence>
<keyword evidence="4" id="KW-1134">Transmembrane beta strand</keyword>
<evidence type="ECO:0000256" key="1">
    <source>
        <dbReference type="ARBA" id="ARBA00004370"/>
    </source>
</evidence>
<keyword evidence="3" id="KW-0813">Transport</keyword>
<evidence type="ECO:0000313" key="9">
    <source>
        <dbReference type="EMBL" id="KAG1366910.1"/>
    </source>
</evidence>
<dbReference type="Pfam" id="PF01459">
    <property type="entry name" value="Porin_3"/>
    <property type="match status" value="1"/>
</dbReference>
<keyword evidence="8" id="KW-0472">Membrane</keyword>
<organism evidence="9 10">
    <name type="scientific">Cocos nucifera</name>
    <name type="common">Coconut palm</name>
    <dbReference type="NCBI Taxonomy" id="13894"/>
    <lineage>
        <taxon>Eukaryota</taxon>
        <taxon>Viridiplantae</taxon>
        <taxon>Streptophyta</taxon>
        <taxon>Embryophyta</taxon>
        <taxon>Tracheophyta</taxon>
        <taxon>Spermatophyta</taxon>
        <taxon>Magnoliopsida</taxon>
        <taxon>Liliopsida</taxon>
        <taxon>Arecaceae</taxon>
        <taxon>Arecoideae</taxon>
        <taxon>Cocoseae</taxon>
        <taxon>Attaleinae</taxon>
        <taxon>Cocos</taxon>
    </lineage>
</organism>
<dbReference type="OrthoDB" id="7827681at2759"/>
<keyword evidence="10" id="KW-1185">Reference proteome</keyword>
<evidence type="ECO:0000256" key="8">
    <source>
        <dbReference type="ARBA" id="ARBA00023136"/>
    </source>
</evidence>
<evidence type="ECO:0000256" key="4">
    <source>
        <dbReference type="ARBA" id="ARBA00022452"/>
    </source>
</evidence>
<dbReference type="GO" id="GO:0046930">
    <property type="term" value="C:pore complex"/>
    <property type="evidence" value="ECO:0007669"/>
    <property type="project" value="UniProtKB-KW"/>
</dbReference>
<dbReference type="CDD" id="cd07306">
    <property type="entry name" value="Porin3_VDAC"/>
    <property type="match status" value="1"/>
</dbReference>
<comment type="caution">
    <text evidence="9">The sequence shown here is derived from an EMBL/GenBank/DDBJ whole genome shotgun (WGS) entry which is preliminary data.</text>
</comment>
<reference evidence="9" key="1">
    <citation type="journal article" date="2017" name="Gigascience">
        <title>The genome draft of coconut (Cocos nucifera).</title>
        <authorList>
            <person name="Xiao Y."/>
            <person name="Xu P."/>
            <person name="Fan H."/>
            <person name="Baudouin L."/>
            <person name="Xia W."/>
            <person name="Bocs S."/>
            <person name="Xu J."/>
            <person name="Li Q."/>
            <person name="Guo A."/>
            <person name="Zhou L."/>
            <person name="Li J."/>
            <person name="Wu Y."/>
            <person name="Ma Z."/>
            <person name="Armero A."/>
            <person name="Issali A.E."/>
            <person name="Liu N."/>
            <person name="Peng M."/>
            <person name="Yang Y."/>
        </authorList>
    </citation>
    <scope>NUCLEOTIDE SEQUENCE</scope>
    <source>
        <tissue evidence="9">Spear leaf of Hainan Tall coconut</tissue>
    </source>
</reference>
<dbReference type="InterPro" id="IPR023614">
    <property type="entry name" value="Porin_dom_sf"/>
</dbReference>
<evidence type="ECO:0000256" key="6">
    <source>
        <dbReference type="ARBA" id="ARBA00023065"/>
    </source>
</evidence>
<keyword evidence="6" id="KW-0406">Ion transport</keyword>